<dbReference type="PANTHER" id="PTHR36506:SF1">
    <property type="entry name" value="PREFLAGELLIN PEPTIDASE"/>
    <property type="match status" value="1"/>
</dbReference>
<feature type="transmembrane region" description="Helical" evidence="7">
    <location>
        <begin position="34"/>
        <end position="51"/>
    </location>
</feature>
<dbReference type="GO" id="GO:0005886">
    <property type="term" value="C:plasma membrane"/>
    <property type="evidence" value="ECO:0007669"/>
    <property type="project" value="UniProtKB-SubCell"/>
</dbReference>
<dbReference type="EMBL" id="LTAZ01000003">
    <property type="protein sequence ID" value="KYH27116.1"/>
    <property type="molecule type" value="Genomic_DNA"/>
</dbReference>
<dbReference type="InterPro" id="IPR009655">
    <property type="entry name" value="Preflagellin_peptidase_C"/>
</dbReference>
<feature type="transmembrane region" description="Helical" evidence="7">
    <location>
        <begin position="6"/>
        <end position="22"/>
    </location>
</feature>
<organism evidence="10 11">
    <name type="scientific">Halalkalicoccus paucihalophilus</name>
    <dbReference type="NCBI Taxonomy" id="1008153"/>
    <lineage>
        <taxon>Archaea</taxon>
        <taxon>Methanobacteriati</taxon>
        <taxon>Methanobacteriota</taxon>
        <taxon>Stenosarchaea group</taxon>
        <taxon>Halobacteria</taxon>
        <taxon>Halobacteriales</taxon>
        <taxon>Halococcaceae</taxon>
        <taxon>Halalkalicoccus</taxon>
    </lineage>
</organism>
<keyword evidence="4 7" id="KW-1133">Transmembrane helix</keyword>
<dbReference type="AlphaFoldDB" id="A0A151AHI6"/>
<gene>
    <name evidence="10" type="ORF">HAPAU_10060</name>
</gene>
<dbReference type="InterPro" id="IPR052218">
    <property type="entry name" value="Preflagellin_Peptidase"/>
</dbReference>
<feature type="transmembrane region" description="Helical" evidence="7">
    <location>
        <begin position="276"/>
        <end position="298"/>
    </location>
</feature>
<keyword evidence="2" id="KW-1003">Cell membrane</keyword>
<accession>A0A151AHI6</accession>
<feature type="region of interest" description="Disordered" evidence="6">
    <location>
        <begin position="211"/>
        <end position="231"/>
    </location>
</feature>
<dbReference type="Proteomes" id="UP000075321">
    <property type="component" value="Unassembled WGS sequence"/>
</dbReference>
<sequence length="312" mass="33481">MFASVPDLLRLVVVPVLVWAAYRDVKNRRVPNRTWRPLFALATVLLVWDGVDSFLAGGLTWSYFLVGAGISLLLVIPVSYGFWRFGAFGGADAKALIVLALLFPTFPAYAVGPSLLPVVETPTRAFALTILSNTVLVGACYPLVLAIRNALAGRVTPLMVVGWPVHWSDAERTHGRLLENGKGFTRSGLDLDALRMYLRWRGTTLADLREDPERFRDPGSLPAEPSPAGDGAVADGGVIEDDWGAAAFLADVSSAYGTTPEGLRDGLDVLATRETVWVSPGIPFLVPILVGLLVALVYGDLLTSALRTVGVV</sequence>
<feature type="domain" description="Prepilin type IV endopeptidase peptidase" evidence="8">
    <location>
        <begin position="12"/>
        <end position="141"/>
    </location>
</feature>
<feature type="transmembrane region" description="Helical" evidence="7">
    <location>
        <begin position="125"/>
        <end position="147"/>
    </location>
</feature>
<reference evidence="10 11" key="1">
    <citation type="submission" date="2016-02" db="EMBL/GenBank/DDBJ databases">
        <title>Genome sequence of Halalkalicoccus paucihalophilus DSM 24557.</title>
        <authorList>
            <person name="Poehlein A."/>
            <person name="Daniel R."/>
        </authorList>
    </citation>
    <scope>NUCLEOTIDE SEQUENCE [LARGE SCALE GENOMIC DNA]</scope>
    <source>
        <strain evidence="10 11">DSM 24557</strain>
    </source>
</reference>
<evidence type="ECO:0000256" key="1">
    <source>
        <dbReference type="ARBA" id="ARBA00004651"/>
    </source>
</evidence>
<evidence type="ECO:0000256" key="7">
    <source>
        <dbReference type="SAM" id="Phobius"/>
    </source>
</evidence>
<evidence type="ECO:0008006" key="12">
    <source>
        <dbReference type="Google" id="ProtNLM"/>
    </source>
</evidence>
<dbReference type="PATRIC" id="fig|1008153.3.peg.1014"/>
<keyword evidence="11" id="KW-1185">Reference proteome</keyword>
<evidence type="ECO:0000259" key="8">
    <source>
        <dbReference type="Pfam" id="PF01478"/>
    </source>
</evidence>
<evidence type="ECO:0000313" key="10">
    <source>
        <dbReference type="EMBL" id="KYH27116.1"/>
    </source>
</evidence>
<keyword evidence="3 7" id="KW-0812">Transmembrane</keyword>
<evidence type="ECO:0000256" key="5">
    <source>
        <dbReference type="ARBA" id="ARBA00023136"/>
    </source>
</evidence>
<dbReference type="OrthoDB" id="19094at2157"/>
<comment type="subcellular location">
    <subcellularLocation>
        <location evidence="1">Cell membrane</location>
        <topology evidence="1">Multi-pass membrane protein</topology>
    </subcellularLocation>
</comment>
<dbReference type="RefSeq" id="WP_211263532.1">
    <property type="nucleotide sequence ID" value="NZ_LTAZ01000003.1"/>
</dbReference>
<protein>
    <recommendedName>
        <fullName evidence="12">Preflagellin peptidase</fullName>
    </recommendedName>
</protein>
<dbReference type="Pfam" id="PF01478">
    <property type="entry name" value="Peptidase_A24"/>
    <property type="match status" value="1"/>
</dbReference>
<evidence type="ECO:0000256" key="4">
    <source>
        <dbReference type="ARBA" id="ARBA00022989"/>
    </source>
</evidence>
<keyword evidence="5 7" id="KW-0472">Membrane</keyword>
<dbReference type="PANTHER" id="PTHR36506">
    <property type="entry name" value="PREFLAGELLIN PEPTIDASE"/>
    <property type="match status" value="1"/>
</dbReference>
<dbReference type="Gene3D" id="1.20.120.1220">
    <property type="match status" value="1"/>
</dbReference>
<feature type="transmembrane region" description="Helical" evidence="7">
    <location>
        <begin position="95"/>
        <end position="119"/>
    </location>
</feature>
<evidence type="ECO:0000256" key="6">
    <source>
        <dbReference type="SAM" id="MobiDB-lite"/>
    </source>
</evidence>
<proteinExistence type="predicted"/>
<dbReference type="InterPro" id="IPR000045">
    <property type="entry name" value="Prepilin_IV_endopep_pep"/>
</dbReference>
<evidence type="ECO:0000313" key="11">
    <source>
        <dbReference type="Proteomes" id="UP000075321"/>
    </source>
</evidence>
<name>A0A151AHI6_9EURY</name>
<feature type="domain" description="Preflagellin peptidase C-terminal" evidence="9">
    <location>
        <begin position="273"/>
        <end position="301"/>
    </location>
</feature>
<comment type="caution">
    <text evidence="10">The sequence shown here is derived from an EMBL/GenBank/DDBJ whole genome shotgun (WGS) entry which is preliminary data.</text>
</comment>
<evidence type="ECO:0000259" key="9">
    <source>
        <dbReference type="Pfam" id="PF06847"/>
    </source>
</evidence>
<dbReference type="Pfam" id="PF06847">
    <property type="entry name" value="Arc_PepC_II"/>
    <property type="match status" value="1"/>
</dbReference>
<evidence type="ECO:0000256" key="3">
    <source>
        <dbReference type="ARBA" id="ARBA00022692"/>
    </source>
</evidence>
<dbReference type="GO" id="GO:0004190">
    <property type="term" value="F:aspartic-type endopeptidase activity"/>
    <property type="evidence" value="ECO:0007669"/>
    <property type="project" value="InterPro"/>
</dbReference>
<feature type="transmembrane region" description="Helical" evidence="7">
    <location>
        <begin position="63"/>
        <end position="83"/>
    </location>
</feature>
<evidence type="ECO:0000256" key="2">
    <source>
        <dbReference type="ARBA" id="ARBA00022475"/>
    </source>
</evidence>